<dbReference type="CDD" id="cd22911">
    <property type="entry name" value="HFD_H3"/>
    <property type="match status" value="1"/>
</dbReference>
<dbReference type="GO" id="GO:0000786">
    <property type="term" value="C:nucleosome"/>
    <property type="evidence" value="ECO:0007669"/>
    <property type="project" value="UniProtKB-KW"/>
</dbReference>
<protein>
    <recommendedName>
        <fullName evidence="9">Core Histone H2A/H2B/H3 domain-containing protein</fullName>
    </recommendedName>
</protein>
<keyword evidence="7" id="KW-0539">Nucleus</keyword>
<dbReference type="GO" id="GO:0003677">
    <property type="term" value="F:DNA binding"/>
    <property type="evidence" value="ECO:0007669"/>
    <property type="project" value="UniProtKB-KW"/>
</dbReference>
<evidence type="ECO:0000256" key="4">
    <source>
        <dbReference type="ARBA" id="ARBA00022454"/>
    </source>
</evidence>
<keyword evidence="4" id="KW-0158">Chromosome</keyword>
<comment type="caution">
    <text evidence="10">The sequence shown here is derived from an EMBL/GenBank/DDBJ whole genome shotgun (WGS) entry which is preliminary data.</text>
</comment>
<dbReference type="FunFam" id="1.10.20.10:FF:000085">
    <property type="entry name" value="Histone H3.2"/>
    <property type="match status" value="1"/>
</dbReference>
<evidence type="ECO:0000256" key="2">
    <source>
        <dbReference type="ARBA" id="ARBA00004286"/>
    </source>
</evidence>
<evidence type="ECO:0000256" key="7">
    <source>
        <dbReference type="ARBA" id="ARBA00023242"/>
    </source>
</evidence>
<organism evidence="10 11">
    <name type="scientific">Nepenthes gracilis</name>
    <name type="common">Slender pitcher plant</name>
    <dbReference type="NCBI Taxonomy" id="150966"/>
    <lineage>
        <taxon>Eukaryota</taxon>
        <taxon>Viridiplantae</taxon>
        <taxon>Streptophyta</taxon>
        <taxon>Embryophyta</taxon>
        <taxon>Tracheophyta</taxon>
        <taxon>Spermatophyta</taxon>
        <taxon>Magnoliopsida</taxon>
        <taxon>eudicotyledons</taxon>
        <taxon>Gunneridae</taxon>
        <taxon>Pentapetalae</taxon>
        <taxon>Caryophyllales</taxon>
        <taxon>Nepenthaceae</taxon>
        <taxon>Nepenthes</taxon>
    </lineage>
</organism>
<dbReference type="AlphaFoldDB" id="A0AAD3SXT2"/>
<keyword evidence="6" id="KW-0238">DNA-binding</keyword>
<gene>
    <name evidence="10" type="ORF">Nepgr_021616</name>
</gene>
<evidence type="ECO:0000256" key="1">
    <source>
        <dbReference type="ARBA" id="ARBA00004123"/>
    </source>
</evidence>
<dbReference type="PANTHER" id="PTHR11426">
    <property type="entry name" value="HISTONE H3"/>
    <property type="match status" value="1"/>
</dbReference>
<evidence type="ECO:0000313" key="10">
    <source>
        <dbReference type="EMBL" id="GMH19775.1"/>
    </source>
</evidence>
<reference evidence="10" key="1">
    <citation type="submission" date="2023-05" db="EMBL/GenBank/DDBJ databases">
        <title>Nepenthes gracilis genome sequencing.</title>
        <authorList>
            <person name="Fukushima K."/>
        </authorList>
    </citation>
    <scope>NUCLEOTIDE SEQUENCE</scope>
    <source>
        <strain evidence="10">SING2019-196</strain>
    </source>
</reference>
<dbReference type="SUPFAM" id="SSF47113">
    <property type="entry name" value="Histone-fold"/>
    <property type="match status" value="1"/>
</dbReference>
<evidence type="ECO:0000256" key="3">
    <source>
        <dbReference type="ARBA" id="ARBA00010343"/>
    </source>
</evidence>
<sequence>MGCRSMLSFFTCQNIVLQSFIGYDLHFVLQAWGTFFNLLCFDDLGWAINKLQIRPLDSWFAVVVVTPEAGKGGGKSLSGGCGGHVLIGFLSLKGLHHYGFGHGLVVASFSSRHLPFFFFIWLDMADRGARDLNVVEYHGFDKATSLILQKLCFQRLVREIAQDFKTDLQFQSHTVLALQEAAEAYLVGLFEDTNLCAVHAKRVTIMPNDI</sequence>
<dbReference type="GO" id="GO:0046982">
    <property type="term" value="F:protein heterodimerization activity"/>
    <property type="evidence" value="ECO:0007669"/>
    <property type="project" value="InterPro"/>
</dbReference>
<dbReference type="Gene3D" id="1.10.20.10">
    <property type="entry name" value="Histone, subunit A"/>
    <property type="match status" value="1"/>
</dbReference>
<evidence type="ECO:0000313" key="11">
    <source>
        <dbReference type="Proteomes" id="UP001279734"/>
    </source>
</evidence>
<evidence type="ECO:0000256" key="8">
    <source>
        <dbReference type="ARBA" id="ARBA00023269"/>
    </source>
</evidence>
<accession>A0AAD3SXT2</accession>
<proteinExistence type="inferred from homology"/>
<comment type="similarity">
    <text evidence="3">Belongs to the histone H3 family.</text>
</comment>
<name>A0AAD3SXT2_NEPGR</name>
<dbReference type="SMART" id="SM00428">
    <property type="entry name" value="H3"/>
    <property type="match status" value="1"/>
</dbReference>
<comment type="subcellular location">
    <subcellularLocation>
        <location evidence="2">Chromosome</location>
    </subcellularLocation>
    <subcellularLocation>
        <location evidence="1">Nucleus</location>
    </subcellularLocation>
</comment>
<dbReference type="Pfam" id="PF00125">
    <property type="entry name" value="Histone"/>
    <property type="match status" value="1"/>
</dbReference>
<dbReference type="EMBL" id="BSYO01000021">
    <property type="protein sequence ID" value="GMH19775.1"/>
    <property type="molecule type" value="Genomic_DNA"/>
</dbReference>
<dbReference type="InterPro" id="IPR007125">
    <property type="entry name" value="H2A/H2B/H3"/>
</dbReference>
<dbReference type="PRINTS" id="PR00622">
    <property type="entry name" value="HISTONEH3"/>
</dbReference>
<feature type="domain" description="Core Histone H2A/H2B/H3" evidence="9">
    <location>
        <begin position="143"/>
        <end position="210"/>
    </location>
</feature>
<evidence type="ECO:0000256" key="5">
    <source>
        <dbReference type="ARBA" id="ARBA00022990"/>
    </source>
</evidence>
<keyword evidence="5" id="KW-0007">Acetylation</keyword>
<dbReference type="GO" id="GO:0030527">
    <property type="term" value="F:structural constituent of chromatin"/>
    <property type="evidence" value="ECO:0007669"/>
    <property type="project" value="InterPro"/>
</dbReference>
<keyword evidence="8" id="KW-0544">Nucleosome core</keyword>
<evidence type="ECO:0000256" key="6">
    <source>
        <dbReference type="ARBA" id="ARBA00023125"/>
    </source>
</evidence>
<evidence type="ECO:0000259" key="9">
    <source>
        <dbReference type="Pfam" id="PF00125"/>
    </source>
</evidence>
<keyword evidence="11" id="KW-1185">Reference proteome</keyword>
<dbReference type="GO" id="GO:0005634">
    <property type="term" value="C:nucleus"/>
    <property type="evidence" value="ECO:0007669"/>
    <property type="project" value="UniProtKB-SubCell"/>
</dbReference>
<dbReference type="Proteomes" id="UP001279734">
    <property type="component" value="Unassembled WGS sequence"/>
</dbReference>
<dbReference type="InterPro" id="IPR000164">
    <property type="entry name" value="Histone_H3/CENP-A"/>
</dbReference>
<dbReference type="InterPro" id="IPR009072">
    <property type="entry name" value="Histone-fold"/>
</dbReference>